<accession>A0A640VNG9</accession>
<sequence length="55" mass="6170">MEARQVNAVLSAMRNQTDKTDARGIAQVLRSGWYSKVFIKSQEAHAYRTRSVGDA</sequence>
<gene>
    <name evidence="1" type="ORF">So717_03940</name>
</gene>
<organism evidence="1 2">
    <name type="scientific">Roseobacter cerasinus</name>
    <dbReference type="NCBI Taxonomy" id="2602289"/>
    <lineage>
        <taxon>Bacteria</taxon>
        <taxon>Pseudomonadati</taxon>
        <taxon>Pseudomonadota</taxon>
        <taxon>Alphaproteobacteria</taxon>
        <taxon>Rhodobacterales</taxon>
        <taxon>Roseobacteraceae</taxon>
        <taxon>Roseobacter</taxon>
    </lineage>
</organism>
<keyword evidence="2" id="KW-1185">Reference proteome</keyword>
<reference evidence="1 2" key="1">
    <citation type="submission" date="2019-12" db="EMBL/GenBank/DDBJ databases">
        <title>Roseobacter cerasinus sp. nov., isolated from seawater around aquaculture.</title>
        <authorList>
            <person name="Muramatsu S."/>
            <person name="Takabe Y."/>
            <person name="Mori K."/>
            <person name="Takaichi S."/>
            <person name="Hanada S."/>
        </authorList>
    </citation>
    <scope>NUCLEOTIDE SEQUENCE [LARGE SCALE GENOMIC DNA]</scope>
    <source>
        <strain evidence="1 2">AI77</strain>
    </source>
</reference>
<dbReference type="EMBL" id="BLIV01000001">
    <property type="protein sequence ID" value="GFE48641.1"/>
    <property type="molecule type" value="Genomic_DNA"/>
</dbReference>
<comment type="caution">
    <text evidence="1">The sequence shown here is derived from an EMBL/GenBank/DDBJ whole genome shotgun (WGS) entry which is preliminary data.</text>
</comment>
<evidence type="ECO:0008006" key="3">
    <source>
        <dbReference type="Google" id="ProtNLM"/>
    </source>
</evidence>
<evidence type="ECO:0000313" key="2">
    <source>
        <dbReference type="Proteomes" id="UP000436522"/>
    </source>
</evidence>
<dbReference type="Proteomes" id="UP000436522">
    <property type="component" value="Unassembled WGS sequence"/>
</dbReference>
<dbReference type="AlphaFoldDB" id="A0A640VNG9"/>
<protein>
    <recommendedName>
        <fullName evidence="3">Transposase</fullName>
    </recommendedName>
</protein>
<proteinExistence type="predicted"/>
<evidence type="ECO:0000313" key="1">
    <source>
        <dbReference type="EMBL" id="GFE48641.1"/>
    </source>
</evidence>
<name>A0A640VNG9_9RHOB</name>